<dbReference type="OrthoDB" id="3200925at2759"/>
<proteinExistence type="predicted"/>
<sequence length="141" mass="15724">MSDQPAASDQSSVEWETLTSKNGVTFKIGREKAASVPVVEAKSETPAEGEDFGITVDWPVGGGWTQTTEDVKTTAAITQYNLAEVDGDTFKYTLEFSNTDTYDYKFFDQTGDSYEVNTWQNRTHYVKYNSDKPTIVYISGN</sequence>
<dbReference type="Proteomes" id="UP000244722">
    <property type="component" value="Unassembled WGS sequence"/>
</dbReference>
<keyword evidence="2" id="KW-1185">Reference proteome</keyword>
<dbReference type="EMBL" id="NESQ01000120">
    <property type="protein sequence ID" value="PUU78394.1"/>
    <property type="molecule type" value="Genomic_DNA"/>
</dbReference>
<protein>
    <submittedName>
        <fullName evidence="1">Uncharacterized protein</fullName>
    </submittedName>
</protein>
<organism evidence="1 2">
    <name type="scientific">Tuber borchii</name>
    <name type="common">White truffle</name>
    <dbReference type="NCBI Taxonomy" id="42251"/>
    <lineage>
        <taxon>Eukaryota</taxon>
        <taxon>Fungi</taxon>
        <taxon>Dikarya</taxon>
        <taxon>Ascomycota</taxon>
        <taxon>Pezizomycotina</taxon>
        <taxon>Pezizomycetes</taxon>
        <taxon>Pezizales</taxon>
        <taxon>Tuberaceae</taxon>
        <taxon>Tuber</taxon>
    </lineage>
</organism>
<name>A0A2T6ZSI2_TUBBO</name>
<evidence type="ECO:0000313" key="1">
    <source>
        <dbReference type="EMBL" id="PUU78394.1"/>
    </source>
</evidence>
<comment type="caution">
    <text evidence="1">The sequence shown here is derived from an EMBL/GenBank/DDBJ whole genome shotgun (WGS) entry which is preliminary data.</text>
</comment>
<evidence type="ECO:0000313" key="2">
    <source>
        <dbReference type="Proteomes" id="UP000244722"/>
    </source>
</evidence>
<accession>A0A2T6ZSI2</accession>
<gene>
    <name evidence="1" type="ORF">B9Z19DRAFT_1065075</name>
</gene>
<reference evidence="1 2" key="1">
    <citation type="submission" date="2017-04" db="EMBL/GenBank/DDBJ databases">
        <title>Draft genome sequence of Tuber borchii Vittad., a whitish edible truffle.</title>
        <authorList>
            <consortium name="DOE Joint Genome Institute"/>
            <person name="Murat C."/>
            <person name="Kuo A."/>
            <person name="Barry K.W."/>
            <person name="Clum A."/>
            <person name="Dockter R.B."/>
            <person name="Fauchery L."/>
            <person name="Iotti M."/>
            <person name="Kohler A."/>
            <person name="Labutti K."/>
            <person name="Lindquist E.A."/>
            <person name="Lipzen A."/>
            <person name="Ohm R.A."/>
            <person name="Wang M."/>
            <person name="Grigoriev I.V."/>
            <person name="Zambonelli A."/>
            <person name="Martin F.M."/>
        </authorList>
    </citation>
    <scope>NUCLEOTIDE SEQUENCE [LARGE SCALE GENOMIC DNA]</scope>
    <source>
        <strain evidence="1 2">Tbo3840</strain>
    </source>
</reference>
<dbReference type="AlphaFoldDB" id="A0A2T6ZSI2"/>